<protein>
    <submittedName>
        <fullName evidence="2">MBL fold metallo-hydrolase</fullName>
    </submittedName>
</protein>
<evidence type="ECO:0000313" key="2">
    <source>
        <dbReference type="EMBL" id="MBA4612204.1"/>
    </source>
</evidence>
<dbReference type="InterPro" id="IPR036866">
    <property type="entry name" value="RibonucZ/Hydroxyglut_hydro"/>
</dbReference>
<dbReference type="GO" id="GO:0016787">
    <property type="term" value="F:hydrolase activity"/>
    <property type="evidence" value="ECO:0007669"/>
    <property type="project" value="UniProtKB-KW"/>
</dbReference>
<name>A0A838XYV7_9HYPH</name>
<keyword evidence="3" id="KW-1185">Reference proteome</keyword>
<dbReference type="InterPro" id="IPR041516">
    <property type="entry name" value="LACTB2_WH"/>
</dbReference>
<dbReference type="Gene3D" id="3.60.15.10">
    <property type="entry name" value="Ribonuclease Z/Hydroxyacylglutathione hydrolase-like"/>
    <property type="match status" value="1"/>
</dbReference>
<comment type="caution">
    <text evidence="2">The sequence shown here is derived from an EMBL/GenBank/DDBJ whole genome shotgun (WGS) entry which is preliminary data.</text>
</comment>
<accession>A0A838XYV7</accession>
<dbReference type="Proteomes" id="UP000559404">
    <property type="component" value="Unassembled WGS sequence"/>
</dbReference>
<dbReference type="PANTHER" id="PTHR23131">
    <property type="entry name" value="ENDORIBONUCLEASE LACTB2"/>
    <property type="match status" value="1"/>
</dbReference>
<evidence type="ECO:0000259" key="1">
    <source>
        <dbReference type="SMART" id="SM00849"/>
    </source>
</evidence>
<keyword evidence="2" id="KW-0378">Hydrolase</keyword>
<dbReference type="InterPro" id="IPR036388">
    <property type="entry name" value="WH-like_DNA-bd_sf"/>
</dbReference>
<dbReference type="CDD" id="cd16278">
    <property type="entry name" value="metallo-hydrolase-like_MBL-fold"/>
    <property type="match status" value="1"/>
</dbReference>
<reference evidence="2 3" key="2">
    <citation type="submission" date="2020-08" db="EMBL/GenBank/DDBJ databases">
        <title>Stappia taiwanensis sp. nov., isolated from a coastal thermal spring.</title>
        <authorList>
            <person name="Kampfer P."/>
        </authorList>
    </citation>
    <scope>NUCLEOTIDE SEQUENCE [LARGE SCALE GENOMIC DNA]</scope>
    <source>
        <strain evidence="2 3">DSM 23284</strain>
    </source>
</reference>
<organism evidence="2 3">
    <name type="scientific">Stappia taiwanensis</name>
    <dbReference type="NCBI Taxonomy" id="992267"/>
    <lineage>
        <taxon>Bacteria</taxon>
        <taxon>Pseudomonadati</taxon>
        <taxon>Pseudomonadota</taxon>
        <taxon>Alphaproteobacteria</taxon>
        <taxon>Hyphomicrobiales</taxon>
        <taxon>Stappiaceae</taxon>
        <taxon>Stappia</taxon>
    </lineage>
</organism>
<reference evidence="2 3" key="1">
    <citation type="submission" date="2020-07" db="EMBL/GenBank/DDBJ databases">
        <authorList>
            <person name="Li M."/>
        </authorList>
    </citation>
    <scope>NUCLEOTIDE SEQUENCE [LARGE SCALE GENOMIC DNA]</scope>
    <source>
        <strain evidence="2 3">DSM 23284</strain>
    </source>
</reference>
<sequence length="302" mass="32644">MADLKHDRDFDPQHGAAVRISDAVRRVTARNASPFTWHGTNSYLIGRDAVAVLDPGPLDEAHVDLLLAEAGSAPVTAILISHTHKDHSPGARLLKERTGAPIIGCGPHRAARPLGEGEINPLDASSDEDYDPDQVLEDAEAIEVDGLRLTAVTTPGHTANHLCFALDYDDTLFSADHVMAWSTTIVAPPDGSMSAYMASLNKLQARSDRCYLPGHGGPVRDPATYLAGLKAHRQTRERAILTELSDGPQTVTDLVARIYRGLDPRLRPAAALSVLAQLEFLIDQHQVSGDGPLAPSTRYRRR</sequence>
<dbReference type="EMBL" id="JACEON010000009">
    <property type="protein sequence ID" value="MBA4612204.1"/>
    <property type="molecule type" value="Genomic_DNA"/>
</dbReference>
<gene>
    <name evidence="2" type="ORF">H1W37_11110</name>
</gene>
<dbReference type="Pfam" id="PF17778">
    <property type="entry name" value="WHD_BLACT"/>
    <property type="match status" value="1"/>
</dbReference>
<dbReference type="InterPro" id="IPR050662">
    <property type="entry name" value="Sec-metab_biosynth-thioest"/>
</dbReference>
<dbReference type="AlphaFoldDB" id="A0A838XYV7"/>
<dbReference type="SMART" id="SM00849">
    <property type="entry name" value="Lactamase_B"/>
    <property type="match status" value="1"/>
</dbReference>
<proteinExistence type="predicted"/>
<dbReference type="Gene3D" id="1.10.10.10">
    <property type="entry name" value="Winged helix-like DNA-binding domain superfamily/Winged helix DNA-binding domain"/>
    <property type="match status" value="1"/>
</dbReference>
<dbReference type="PANTHER" id="PTHR23131:SF0">
    <property type="entry name" value="ENDORIBONUCLEASE LACTB2"/>
    <property type="match status" value="1"/>
</dbReference>
<dbReference type="SUPFAM" id="SSF56281">
    <property type="entry name" value="Metallo-hydrolase/oxidoreductase"/>
    <property type="match status" value="1"/>
</dbReference>
<evidence type="ECO:0000313" key="3">
    <source>
        <dbReference type="Proteomes" id="UP000559404"/>
    </source>
</evidence>
<dbReference type="InterPro" id="IPR001279">
    <property type="entry name" value="Metallo-B-lactamas"/>
</dbReference>
<dbReference type="Pfam" id="PF00753">
    <property type="entry name" value="Lactamase_B"/>
    <property type="match status" value="1"/>
</dbReference>
<dbReference type="RefSeq" id="WP_181760402.1">
    <property type="nucleotide sequence ID" value="NZ_BMCR01000003.1"/>
</dbReference>
<feature type="domain" description="Metallo-beta-lactamase" evidence="1">
    <location>
        <begin position="39"/>
        <end position="215"/>
    </location>
</feature>